<protein>
    <recommendedName>
        <fullName evidence="3">M96 mating-specific protein family</fullName>
    </recommendedName>
</protein>
<gene>
    <name evidence="1" type="ORF">V7S43_004115</name>
</gene>
<accession>A0ABD3FYV2</accession>
<organism evidence="1 2">
    <name type="scientific">Phytophthora oleae</name>
    <dbReference type="NCBI Taxonomy" id="2107226"/>
    <lineage>
        <taxon>Eukaryota</taxon>
        <taxon>Sar</taxon>
        <taxon>Stramenopiles</taxon>
        <taxon>Oomycota</taxon>
        <taxon>Peronosporomycetes</taxon>
        <taxon>Peronosporales</taxon>
        <taxon>Peronosporaceae</taxon>
        <taxon>Phytophthora</taxon>
    </lineage>
</organism>
<dbReference type="AlphaFoldDB" id="A0ABD3FYV2"/>
<comment type="caution">
    <text evidence="1">The sequence shown here is derived from an EMBL/GenBank/DDBJ whole genome shotgun (WGS) entry which is preliminary data.</text>
</comment>
<name>A0ABD3FYV2_9STRA</name>
<proteinExistence type="predicted"/>
<evidence type="ECO:0000313" key="1">
    <source>
        <dbReference type="EMBL" id="KAL3670930.1"/>
    </source>
</evidence>
<keyword evidence="2" id="KW-1185">Reference proteome</keyword>
<sequence>MTTPLSDEDFLAEIDRFLTSCDTPLQSSTCTPRLQTSIKSKLTAHRSNRVTNAFVIKREIERAKDRNRRKVYRERRRLERDFLKLQVTELSGILHRTQQVKTSKSSLSSAAWKAVAKQQLEALQAAQVQQEVLKMAVETRFQLIQDFGGFMNDRLYREDALEKKLTSSDHKPVEIGSPDAHIFETFLQELDAVNAVTNDIFQEVDADSTSSWAFDTGTGGFGFTDRREMAFDFKLASQILWQRAHTLNCQEDRVIYRLKDPSDTVAVKFRISRRLNCGQPVSVVQCMVGRRYKEKNRFVVVWRSFTEGEGVFLGIHSDETGWCIAEPSEIKSDKPVTSLTIRIRHKPIHFDNEKESVVEQFSRLLCTTGSEDFIQIVSSLDLNLDPK</sequence>
<evidence type="ECO:0008006" key="3">
    <source>
        <dbReference type="Google" id="ProtNLM"/>
    </source>
</evidence>
<reference evidence="1 2" key="1">
    <citation type="submission" date="2024-09" db="EMBL/GenBank/DDBJ databases">
        <title>Genome sequencing and assembly of Phytophthora oleae, isolate VK10A, causative agent of rot of olive drupes.</title>
        <authorList>
            <person name="Conti Taguali S."/>
            <person name="Riolo M."/>
            <person name="La Spada F."/>
            <person name="Cacciola S.O."/>
            <person name="Dionisio G."/>
        </authorList>
    </citation>
    <scope>NUCLEOTIDE SEQUENCE [LARGE SCALE GENOMIC DNA]</scope>
    <source>
        <strain evidence="1 2">VK10A</strain>
    </source>
</reference>
<evidence type="ECO:0000313" key="2">
    <source>
        <dbReference type="Proteomes" id="UP001632037"/>
    </source>
</evidence>
<dbReference type="Proteomes" id="UP001632037">
    <property type="component" value="Unassembled WGS sequence"/>
</dbReference>
<dbReference type="EMBL" id="JBIMZQ010000006">
    <property type="protein sequence ID" value="KAL3670930.1"/>
    <property type="molecule type" value="Genomic_DNA"/>
</dbReference>